<dbReference type="InterPro" id="IPR024961">
    <property type="entry name" value="T2SS_GspC_N"/>
</dbReference>
<name>A0ABT9GX40_9GAMM</name>
<keyword evidence="14" id="KW-1185">Reference proteome</keyword>
<evidence type="ECO:0000313" key="14">
    <source>
        <dbReference type="Proteomes" id="UP001231616"/>
    </source>
</evidence>
<keyword evidence="6 11" id="KW-0812">Transmembrane</keyword>
<feature type="region of interest" description="Disordered" evidence="10">
    <location>
        <begin position="182"/>
        <end position="202"/>
    </location>
</feature>
<keyword evidence="9 11" id="KW-0472">Membrane</keyword>
<evidence type="ECO:0000256" key="5">
    <source>
        <dbReference type="ARBA" id="ARBA00022519"/>
    </source>
</evidence>
<dbReference type="InterPro" id="IPR001639">
    <property type="entry name" value="T2SS_protein-GspC"/>
</dbReference>
<dbReference type="InterPro" id="IPR036034">
    <property type="entry name" value="PDZ_sf"/>
</dbReference>
<organism evidence="13 14">
    <name type="scientific">Alkalimonas collagenimarina</name>
    <dbReference type="NCBI Taxonomy" id="400390"/>
    <lineage>
        <taxon>Bacteria</taxon>
        <taxon>Pseudomonadati</taxon>
        <taxon>Pseudomonadota</taxon>
        <taxon>Gammaproteobacteria</taxon>
        <taxon>Alkalimonas</taxon>
    </lineage>
</organism>
<keyword evidence="7" id="KW-0653">Protein transport</keyword>
<evidence type="ECO:0000259" key="12">
    <source>
        <dbReference type="Pfam" id="PF11356"/>
    </source>
</evidence>
<dbReference type="Pfam" id="PF11356">
    <property type="entry name" value="T2SSC"/>
    <property type="match status" value="1"/>
</dbReference>
<sequence length="308" mass="33983">MNWQSFSQHITSRAQRMPQKRISQILAVLLLVLAGWLLARFSWLMIPQPAANSWQPQVGAGSAATASAPDVQRLLSFSLFGKAEQQEAATPEPVVTEAPKTRLNVKLTGLVSGLDPAMGSAVIESRGAEFGYAVGDSIEGTNATLYQVFNDRVLLRVAGRFETLMLDGVEFTRIAEANVGLGREDEPEPETIVESSQPMGPRVNSAELAAQREALLAEPMRFFEFIRVTPERRGNEMLGFRLMPGRDPAMFQRLGFRPNDLAVEINGIPLNDLQQANMAMEQLREASDASVRIERDGELIDIQFNLSQ</sequence>
<keyword evidence="8 11" id="KW-1133">Transmembrane helix</keyword>
<keyword evidence="4" id="KW-1003">Cell membrane</keyword>
<evidence type="ECO:0000256" key="8">
    <source>
        <dbReference type="ARBA" id="ARBA00022989"/>
    </source>
</evidence>
<evidence type="ECO:0000256" key="9">
    <source>
        <dbReference type="ARBA" id="ARBA00023136"/>
    </source>
</evidence>
<proteinExistence type="inferred from homology"/>
<dbReference type="Gene3D" id="2.30.30.830">
    <property type="match status" value="1"/>
</dbReference>
<dbReference type="NCBIfam" id="TIGR01713">
    <property type="entry name" value="typeII_sec_gspC"/>
    <property type="match status" value="1"/>
</dbReference>
<dbReference type="SUPFAM" id="SSF50156">
    <property type="entry name" value="PDZ domain-like"/>
    <property type="match status" value="1"/>
</dbReference>
<evidence type="ECO:0000256" key="10">
    <source>
        <dbReference type="SAM" id="MobiDB-lite"/>
    </source>
</evidence>
<dbReference type="RefSeq" id="WP_305892890.1">
    <property type="nucleotide sequence ID" value="NZ_JAUZVZ010000006.1"/>
</dbReference>
<evidence type="ECO:0000313" key="13">
    <source>
        <dbReference type="EMBL" id="MDP4535623.1"/>
    </source>
</evidence>
<gene>
    <name evidence="13" type="primary">gspC</name>
    <name evidence="13" type="ORF">Q3O60_05450</name>
</gene>
<evidence type="ECO:0000256" key="2">
    <source>
        <dbReference type="ARBA" id="ARBA00007986"/>
    </source>
</evidence>
<accession>A0ABT9GX40</accession>
<feature type="transmembrane region" description="Helical" evidence="11">
    <location>
        <begin position="25"/>
        <end position="46"/>
    </location>
</feature>
<dbReference type="Gene3D" id="2.30.42.10">
    <property type="match status" value="1"/>
</dbReference>
<dbReference type="EMBL" id="JAUZVZ010000006">
    <property type="protein sequence ID" value="MDP4535623.1"/>
    <property type="molecule type" value="Genomic_DNA"/>
</dbReference>
<comment type="similarity">
    <text evidence="2">Belongs to the GSP C family.</text>
</comment>
<evidence type="ECO:0000256" key="1">
    <source>
        <dbReference type="ARBA" id="ARBA00004533"/>
    </source>
</evidence>
<evidence type="ECO:0000256" key="11">
    <source>
        <dbReference type="SAM" id="Phobius"/>
    </source>
</evidence>
<evidence type="ECO:0000256" key="3">
    <source>
        <dbReference type="ARBA" id="ARBA00022448"/>
    </source>
</evidence>
<dbReference type="Proteomes" id="UP001231616">
    <property type="component" value="Unassembled WGS sequence"/>
</dbReference>
<keyword evidence="3" id="KW-0813">Transport</keyword>
<keyword evidence="5" id="KW-0997">Cell inner membrane</keyword>
<reference evidence="13 14" key="1">
    <citation type="submission" date="2023-08" db="EMBL/GenBank/DDBJ databases">
        <authorList>
            <person name="Joshi A."/>
            <person name="Thite S."/>
        </authorList>
    </citation>
    <scope>NUCLEOTIDE SEQUENCE [LARGE SCALE GENOMIC DNA]</scope>
    <source>
        <strain evidence="13 14">AC40</strain>
    </source>
</reference>
<feature type="domain" description="Type II secretion system protein GspC N-terminal" evidence="12">
    <location>
        <begin position="28"/>
        <end position="166"/>
    </location>
</feature>
<evidence type="ECO:0000256" key="4">
    <source>
        <dbReference type="ARBA" id="ARBA00022475"/>
    </source>
</evidence>
<comment type="subcellular location">
    <subcellularLocation>
        <location evidence="1">Cell inner membrane</location>
    </subcellularLocation>
</comment>
<evidence type="ECO:0000256" key="6">
    <source>
        <dbReference type="ARBA" id="ARBA00022692"/>
    </source>
</evidence>
<evidence type="ECO:0000256" key="7">
    <source>
        <dbReference type="ARBA" id="ARBA00022927"/>
    </source>
</evidence>
<protein>
    <submittedName>
        <fullName evidence="13">Type II secretion system protein GspC</fullName>
    </submittedName>
</protein>
<dbReference type="PROSITE" id="PS01141">
    <property type="entry name" value="T2SP_C"/>
    <property type="match status" value="1"/>
</dbReference>
<comment type="caution">
    <text evidence="13">The sequence shown here is derived from an EMBL/GenBank/DDBJ whole genome shotgun (WGS) entry which is preliminary data.</text>
</comment>